<dbReference type="Proteomes" id="UP000266841">
    <property type="component" value="Unassembled WGS sequence"/>
</dbReference>
<dbReference type="AlphaFoldDB" id="K0RQF3"/>
<keyword evidence="2" id="KW-1185">Reference proteome</keyword>
<protein>
    <submittedName>
        <fullName evidence="1">Uncharacterized protein</fullName>
    </submittedName>
</protein>
<sequence>MTENQQQLLFGKKVAVRRLVSLGVLFPCISNYACDLTFTPPRTPEAEEFSNLVASIQSEVDALRATKRDNEEGK</sequence>
<reference evidence="1 2" key="1">
    <citation type="journal article" date="2012" name="Genome Biol.">
        <title>Genome and low-iron response of an oceanic diatom adapted to chronic iron limitation.</title>
        <authorList>
            <person name="Lommer M."/>
            <person name="Specht M."/>
            <person name="Roy A.S."/>
            <person name="Kraemer L."/>
            <person name="Andreson R."/>
            <person name="Gutowska M.A."/>
            <person name="Wolf J."/>
            <person name="Bergner S.V."/>
            <person name="Schilhabel M.B."/>
            <person name="Klostermeier U.C."/>
            <person name="Beiko R.G."/>
            <person name="Rosenstiel P."/>
            <person name="Hippler M."/>
            <person name="Laroche J."/>
        </authorList>
    </citation>
    <scope>NUCLEOTIDE SEQUENCE [LARGE SCALE GENOMIC DNA]</scope>
    <source>
        <strain evidence="1 2">CCMP1005</strain>
    </source>
</reference>
<organism evidence="1 2">
    <name type="scientific">Thalassiosira oceanica</name>
    <name type="common">Marine diatom</name>
    <dbReference type="NCBI Taxonomy" id="159749"/>
    <lineage>
        <taxon>Eukaryota</taxon>
        <taxon>Sar</taxon>
        <taxon>Stramenopiles</taxon>
        <taxon>Ochrophyta</taxon>
        <taxon>Bacillariophyta</taxon>
        <taxon>Coscinodiscophyceae</taxon>
        <taxon>Thalassiosirophycidae</taxon>
        <taxon>Thalassiosirales</taxon>
        <taxon>Thalassiosiraceae</taxon>
        <taxon>Thalassiosira</taxon>
    </lineage>
</organism>
<dbReference type="EMBL" id="AGNL01034351">
    <property type="protein sequence ID" value="EJK55300.1"/>
    <property type="molecule type" value="Genomic_DNA"/>
</dbReference>
<name>K0RQF3_THAOC</name>
<comment type="caution">
    <text evidence="1">The sequence shown here is derived from an EMBL/GenBank/DDBJ whole genome shotgun (WGS) entry which is preliminary data.</text>
</comment>
<gene>
    <name evidence="1" type="ORF">THAOC_24979</name>
</gene>
<proteinExistence type="predicted"/>
<evidence type="ECO:0000313" key="2">
    <source>
        <dbReference type="Proteomes" id="UP000266841"/>
    </source>
</evidence>
<evidence type="ECO:0000313" key="1">
    <source>
        <dbReference type="EMBL" id="EJK55300.1"/>
    </source>
</evidence>
<accession>K0RQF3</accession>